<dbReference type="Pfam" id="PF00646">
    <property type="entry name" value="F-box"/>
    <property type="match status" value="1"/>
</dbReference>
<reference evidence="3" key="1">
    <citation type="journal article" date="2014" name="Nat. Genet.">
        <title>The genome of the stress-tolerant wild tomato species Solanum pennellii.</title>
        <authorList>
            <person name="Bolger A."/>
            <person name="Scossa F."/>
            <person name="Bolger M.E."/>
            <person name="Lanz C."/>
            <person name="Maumus F."/>
            <person name="Tohge T."/>
            <person name="Quesneville H."/>
            <person name="Alseekh S."/>
            <person name="Sorensen I."/>
            <person name="Lichtenstein G."/>
            <person name="Fich E.A."/>
            <person name="Conte M."/>
            <person name="Keller H."/>
            <person name="Schneeberger K."/>
            <person name="Schwacke R."/>
            <person name="Ofner I."/>
            <person name="Vrebalov J."/>
            <person name="Xu Y."/>
            <person name="Osorio S."/>
            <person name="Aflitos S.A."/>
            <person name="Schijlen E."/>
            <person name="Jimenez-Gomez J.M."/>
            <person name="Ryngajllo M."/>
            <person name="Kimura S."/>
            <person name="Kumar R."/>
            <person name="Koenig D."/>
            <person name="Headland L.R."/>
            <person name="Maloof J.N."/>
            <person name="Sinha N."/>
            <person name="van Ham R.C."/>
            <person name="Lankhorst R.K."/>
            <person name="Mao L."/>
            <person name="Vogel A."/>
            <person name="Arsova B."/>
            <person name="Panstruga R."/>
            <person name="Fei Z."/>
            <person name="Rose J.K."/>
            <person name="Zamir D."/>
            <person name="Carrari F."/>
            <person name="Giovannoni J.J."/>
            <person name="Weigel D."/>
            <person name="Usadel B."/>
            <person name="Fernie A.R."/>
        </authorList>
    </citation>
    <scope>NUCLEOTIDE SEQUENCE [LARGE SCALE GENOMIC DNA]</scope>
    <source>
        <strain evidence="3">cv. LA0716</strain>
    </source>
</reference>
<protein>
    <submittedName>
        <fullName evidence="4">F-box/FBD/LRR-repeat protein At1g13570-like</fullName>
    </submittedName>
</protein>
<accession>A0ABM1GL04</accession>
<evidence type="ECO:0000259" key="1">
    <source>
        <dbReference type="Pfam" id="PF00646"/>
    </source>
</evidence>
<gene>
    <name evidence="4" type="primary">LOC107016738</name>
</gene>
<sequence>MPPDEQGLSLPSPDRLSKLNIHLTDDILSRLSFRDVVRVSTLSKDWQYICWRIPHVKFDQTVWKTPEDLTSPTIGFIPIIDSFLRLPNFFFNCSALRHLYLKECEIQLPFFFKGFNKLSRLILKSVTLSSDTFECLISNCPLLEDLVLKDIDNPYFMSINAPKLSWDLFEKCILSDGDYFECVPQEVVDEIPASFSDITFNHLRTVKFYDVLLEEVEMQLIKVLLAKSPALVKMVIKHRQMETNKSLNVLAEKTMFQRASSKAEVVYLVD</sequence>
<dbReference type="Gene3D" id="3.80.10.10">
    <property type="entry name" value="Ribonuclease Inhibitor"/>
    <property type="match status" value="1"/>
</dbReference>
<keyword evidence="3" id="KW-1185">Reference proteome</keyword>
<dbReference type="Pfam" id="PF24758">
    <property type="entry name" value="LRR_At5g56370"/>
    <property type="match status" value="1"/>
</dbReference>
<dbReference type="InterPro" id="IPR032675">
    <property type="entry name" value="LRR_dom_sf"/>
</dbReference>
<dbReference type="GeneID" id="107016738"/>
<proteinExistence type="predicted"/>
<organism evidence="3 4">
    <name type="scientific">Solanum pennellii</name>
    <name type="common">Tomato</name>
    <name type="synonym">Lycopersicon pennellii</name>
    <dbReference type="NCBI Taxonomy" id="28526"/>
    <lineage>
        <taxon>Eukaryota</taxon>
        <taxon>Viridiplantae</taxon>
        <taxon>Streptophyta</taxon>
        <taxon>Embryophyta</taxon>
        <taxon>Tracheophyta</taxon>
        <taxon>Spermatophyta</taxon>
        <taxon>Magnoliopsida</taxon>
        <taxon>eudicotyledons</taxon>
        <taxon>Gunneridae</taxon>
        <taxon>Pentapetalae</taxon>
        <taxon>asterids</taxon>
        <taxon>lamiids</taxon>
        <taxon>Solanales</taxon>
        <taxon>Solanaceae</taxon>
        <taxon>Solanoideae</taxon>
        <taxon>Solaneae</taxon>
        <taxon>Solanum</taxon>
        <taxon>Solanum subgen. Lycopersicon</taxon>
    </lineage>
</organism>
<evidence type="ECO:0000313" key="3">
    <source>
        <dbReference type="Proteomes" id="UP000694930"/>
    </source>
</evidence>
<name>A0ABM1GL04_SOLPN</name>
<feature type="domain" description="F-box/LRR-repeat protein 15/At3g58940/PEG3-like LRR" evidence="2">
    <location>
        <begin position="84"/>
        <end position="169"/>
    </location>
</feature>
<dbReference type="SUPFAM" id="SSF52047">
    <property type="entry name" value="RNI-like"/>
    <property type="match status" value="1"/>
</dbReference>
<evidence type="ECO:0000313" key="4">
    <source>
        <dbReference type="RefSeq" id="XP_015072606.1"/>
    </source>
</evidence>
<dbReference type="PANTHER" id="PTHR31639">
    <property type="entry name" value="F-BOX PROTEIN-LIKE"/>
    <property type="match status" value="1"/>
</dbReference>
<dbReference type="InterPro" id="IPR036047">
    <property type="entry name" value="F-box-like_dom_sf"/>
</dbReference>
<dbReference type="InterPro" id="IPR001810">
    <property type="entry name" value="F-box_dom"/>
</dbReference>
<dbReference type="SUPFAM" id="SSF81383">
    <property type="entry name" value="F-box domain"/>
    <property type="match status" value="1"/>
</dbReference>
<dbReference type="PANTHER" id="PTHR31639:SF225">
    <property type="entry name" value="F-BOX DOMAIN-CONTAINING PROTEIN"/>
    <property type="match status" value="1"/>
</dbReference>
<reference evidence="4" key="2">
    <citation type="submission" date="2025-08" db="UniProtKB">
        <authorList>
            <consortium name="RefSeq"/>
        </authorList>
    </citation>
    <scope>IDENTIFICATION</scope>
</reference>
<feature type="domain" description="F-box" evidence="1">
    <location>
        <begin position="16"/>
        <end position="50"/>
    </location>
</feature>
<dbReference type="InterPro" id="IPR055411">
    <property type="entry name" value="LRR_FXL15/At3g58940/PEG3-like"/>
</dbReference>
<evidence type="ECO:0000259" key="2">
    <source>
        <dbReference type="Pfam" id="PF24758"/>
    </source>
</evidence>
<dbReference type="Proteomes" id="UP000694930">
    <property type="component" value="Chromosome 4"/>
</dbReference>
<dbReference type="RefSeq" id="XP_015072606.1">
    <property type="nucleotide sequence ID" value="XM_015217120.1"/>
</dbReference>